<organism evidence="4 5">
    <name type="scientific">Trichomonas vaginalis (strain ATCC PRA-98 / G3)</name>
    <dbReference type="NCBI Taxonomy" id="412133"/>
    <lineage>
        <taxon>Eukaryota</taxon>
        <taxon>Metamonada</taxon>
        <taxon>Parabasalia</taxon>
        <taxon>Trichomonadida</taxon>
        <taxon>Trichomonadidae</taxon>
        <taxon>Trichomonas</taxon>
    </lineage>
</organism>
<evidence type="ECO:0000256" key="1">
    <source>
        <dbReference type="ARBA" id="ARBA00022737"/>
    </source>
</evidence>
<dbReference type="Pfam" id="PF12796">
    <property type="entry name" value="Ank_2"/>
    <property type="match status" value="1"/>
</dbReference>
<dbReference type="KEGG" id="tva:5469087"/>
<dbReference type="Gene3D" id="1.25.40.20">
    <property type="entry name" value="Ankyrin repeat-containing domain"/>
    <property type="match status" value="1"/>
</dbReference>
<feature type="repeat" description="ANK" evidence="3">
    <location>
        <begin position="39"/>
        <end position="71"/>
    </location>
</feature>
<dbReference type="SUPFAM" id="SSF48403">
    <property type="entry name" value="Ankyrin repeat"/>
    <property type="match status" value="1"/>
</dbReference>
<protein>
    <submittedName>
        <fullName evidence="4">Uncharacterized protein</fullName>
    </submittedName>
</protein>
<gene>
    <name evidence="4" type="ORF">TVAG_071870</name>
</gene>
<dbReference type="PROSITE" id="PS50297">
    <property type="entry name" value="ANK_REP_REGION"/>
    <property type="match status" value="2"/>
</dbReference>
<feature type="repeat" description="ANK" evidence="3">
    <location>
        <begin position="7"/>
        <end position="39"/>
    </location>
</feature>
<evidence type="ECO:0000256" key="3">
    <source>
        <dbReference type="PROSITE-ProRule" id="PRU00023"/>
    </source>
</evidence>
<dbReference type="InterPro" id="IPR051637">
    <property type="entry name" value="Ank_repeat_dom-contain_49"/>
</dbReference>
<evidence type="ECO:0000313" key="4">
    <source>
        <dbReference type="EMBL" id="EAY23523.1"/>
    </source>
</evidence>
<keyword evidence="5" id="KW-1185">Reference proteome</keyword>
<dbReference type="SMR" id="A2D890"/>
<dbReference type="InParanoid" id="A2D890"/>
<evidence type="ECO:0000313" key="5">
    <source>
        <dbReference type="Proteomes" id="UP000001542"/>
    </source>
</evidence>
<reference evidence="4" key="1">
    <citation type="submission" date="2006-10" db="EMBL/GenBank/DDBJ databases">
        <authorList>
            <person name="Amadeo P."/>
            <person name="Zhao Q."/>
            <person name="Wortman J."/>
            <person name="Fraser-Liggett C."/>
            <person name="Carlton J."/>
        </authorList>
    </citation>
    <scope>NUCLEOTIDE SEQUENCE</scope>
    <source>
        <strain evidence="4">G3</strain>
    </source>
</reference>
<proteinExistence type="predicted"/>
<dbReference type="VEuPathDB" id="TrichDB:TVAGG3_1047010"/>
<dbReference type="InterPro" id="IPR036770">
    <property type="entry name" value="Ankyrin_rpt-contain_sf"/>
</dbReference>
<keyword evidence="1" id="KW-0677">Repeat</keyword>
<dbReference type="InterPro" id="IPR002110">
    <property type="entry name" value="Ankyrin_rpt"/>
</dbReference>
<name>A2D890_TRIV3</name>
<dbReference type="OrthoDB" id="539213at2759"/>
<reference evidence="4" key="2">
    <citation type="journal article" date="2007" name="Science">
        <title>Draft genome sequence of the sexually transmitted pathogen Trichomonas vaginalis.</title>
        <authorList>
            <person name="Carlton J.M."/>
            <person name="Hirt R.P."/>
            <person name="Silva J.C."/>
            <person name="Delcher A.L."/>
            <person name="Schatz M."/>
            <person name="Zhao Q."/>
            <person name="Wortman J.R."/>
            <person name="Bidwell S.L."/>
            <person name="Alsmark U.C.M."/>
            <person name="Besteiro S."/>
            <person name="Sicheritz-Ponten T."/>
            <person name="Noel C.J."/>
            <person name="Dacks J.B."/>
            <person name="Foster P.G."/>
            <person name="Simillion C."/>
            <person name="Van de Peer Y."/>
            <person name="Miranda-Saavedra D."/>
            <person name="Barton G.J."/>
            <person name="Westrop G.D."/>
            <person name="Mueller S."/>
            <person name="Dessi D."/>
            <person name="Fiori P.L."/>
            <person name="Ren Q."/>
            <person name="Paulsen I."/>
            <person name="Zhang H."/>
            <person name="Bastida-Corcuera F.D."/>
            <person name="Simoes-Barbosa A."/>
            <person name="Brown M.T."/>
            <person name="Hayes R.D."/>
            <person name="Mukherjee M."/>
            <person name="Okumura C.Y."/>
            <person name="Schneider R."/>
            <person name="Smith A.J."/>
            <person name="Vanacova S."/>
            <person name="Villalvazo M."/>
            <person name="Haas B.J."/>
            <person name="Pertea M."/>
            <person name="Feldblyum T.V."/>
            <person name="Utterback T.R."/>
            <person name="Shu C.L."/>
            <person name="Osoegawa K."/>
            <person name="de Jong P.J."/>
            <person name="Hrdy I."/>
            <person name="Horvathova L."/>
            <person name="Zubacova Z."/>
            <person name="Dolezal P."/>
            <person name="Malik S.B."/>
            <person name="Logsdon J.M. Jr."/>
            <person name="Henze K."/>
            <person name="Gupta A."/>
            <person name="Wang C.C."/>
            <person name="Dunne R.L."/>
            <person name="Upcroft J.A."/>
            <person name="Upcroft P."/>
            <person name="White O."/>
            <person name="Salzberg S.L."/>
            <person name="Tang P."/>
            <person name="Chiu C.-H."/>
            <person name="Lee Y.-S."/>
            <person name="Embley T.M."/>
            <person name="Coombs G.H."/>
            <person name="Mottram J.C."/>
            <person name="Tachezy J."/>
            <person name="Fraser-Liggett C.M."/>
            <person name="Johnson P.J."/>
        </authorList>
    </citation>
    <scope>NUCLEOTIDE SEQUENCE [LARGE SCALE GENOMIC DNA]</scope>
    <source>
        <strain evidence="4">G3</strain>
    </source>
</reference>
<dbReference type="VEuPathDB" id="TrichDB:TVAG_071870"/>
<dbReference type="EMBL" id="DS113178">
    <property type="protein sequence ID" value="EAY23523.1"/>
    <property type="molecule type" value="Genomic_DNA"/>
</dbReference>
<keyword evidence="2 3" id="KW-0040">ANK repeat</keyword>
<dbReference type="PROSITE" id="PS50088">
    <property type="entry name" value="ANK_REPEAT"/>
    <property type="match status" value="2"/>
</dbReference>
<dbReference type="PANTHER" id="PTHR24180:SF45">
    <property type="entry name" value="POLY [ADP-RIBOSE] POLYMERASE TANKYRASE"/>
    <property type="match status" value="1"/>
</dbReference>
<dbReference type="Proteomes" id="UP000001542">
    <property type="component" value="Unassembled WGS sequence"/>
</dbReference>
<dbReference type="RefSeq" id="XP_001584509.1">
    <property type="nucleotide sequence ID" value="XM_001584459.1"/>
</dbReference>
<sequence length="120" mass="13793">MKRANENADNALRIAIEKNYVEIAKILISHGADFKTVGLGYAPLHYAILYDRPEITIYLLIHGADIYAKDGIGRTVFQVAKHEKWNLSALIVNLYHIKVLNHKLLPFTLISYFICFFFIK</sequence>
<accession>A2D890</accession>
<dbReference type="SMART" id="SM00248">
    <property type="entry name" value="ANK"/>
    <property type="match status" value="2"/>
</dbReference>
<dbReference type="PANTHER" id="PTHR24180">
    <property type="entry name" value="CYCLIN-DEPENDENT KINASE INHIBITOR 2C-RELATED"/>
    <property type="match status" value="1"/>
</dbReference>
<dbReference type="AlphaFoldDB" id="A2D890"/>
<evidence type="ECO:0000256" key="2">
    <source>
        <dbReference type="ARBA" id="ARBA00023043"/>
    </source>
</evidence>